<proteinExistence type="predicted"/>
<dbReference type="AlphaFoldDB" id="A0A0G4J1X6"/>
<feature type="transmembrane region" description="Helical" evidence="1">
    <location>
        <begin position="78"/>
        <end position="99"/>
    </location>
</feature>
<evidence type="ECO:0000256" key="1">
    <source>
        <dbReference type="SAM" id="Phobius"/>
    </source>
</evidence>
<evidence type="ECO:0000313" key="2">
    <source>
        <dbReference type="EMBL" id="CEP01349.1"/>
    </source>
</evidence>
<reference evidence="2 3" key="1">
    <citation type="submission" date="2015-02" db="EMBL/GenBank/DDBJ databases">
        <authorList>
            <person name="Chooi Y.-H."/>
        </authorList>
    </citation>
    <scope>NUCLEOTIDE SEQUENCE [LARGE SCALE GENOMIC DNA]</scope>
    <source>
        <strain evidence="2">E3</strain>
    </source>
</reference>
<keyword evidence="1" id="KW-0812">Transmembrane</keyword>
<name>A0A0G4J1X6_PLABS</name>
<gene>
    <name evidence="2" type="ORF">PBRA_001956</name>
</gene>
<dbReference type="EMBL" id="CDSF01000112">
    <property type="protein sequence ID" value="CEP01349.1"/>
    <property type="molecule type" value="Genomic_DNA"/>
</dbReference>
<keyword evidence="3" id="KW-1185">Reference proteome</keyword>
<feature type="transmembrane region" description="Helical" evidence="1">
    <location>
        <begin position="44"/>
        <end position="66"/>
    </location>
</feature>
<keyword evidence="1" id="KW-0472">Membrane</keyword>
<accession>A0A0G4J1X6</accession>
<evidence type="ECO:0000313" key="3">
    <source>
        <dbReference type="Proteomes" id="UP000039324"/>
    </source>
</evidence>
<feature type="transmembrane region" description="Helical" evidence="1">
    <location>
        <begin position="105"/>
        <end position="122"/>
    </location>
</feature>
<organism evidence="2 3">
    <name type="scientific">Plasmodiophora brassicae</name>
    <name type="common">Clubroot disease agent</name>
    <dbReference type="NCBI Taxonomy" id="37360"/>
    <lineage>
        <taxon>Eukaryota</taxon>
        <taxon>Sar</taxon>
        <taxon>Rhizaria</taxon>
        <taxon>Endomyxa</taxon>
        <taxon>Phytomyxea</taxon>
        <taxon>Plasmodiophorida</taxon>
        <taxon>Plasmodiophoridae</taxon>
        <taxon>Plasmodiophora</taxon>
    </lineage>
</organism>
<sequence>MSILFTAVVALGSTKPIVDLAVHGAAPSNDTSFSWMMRCPGAPGLVTSAATGIIGVWQAVLVFFLRNVSDSYGVRNEVLSMAVVMFLTAITIVAVPFVNSLTAQSVTYLMLILFITVMLLYSSQWIPLRIALAAQTKVVSADELSSRISTQTAGGMVTNPVTVTFSNKRLTRKSKLFDVLNSDEGLSVLFKFCLSEFSVENVTYLSSSIALCTKYGLTDIIRRARLGKRNQVADALNPERHKEYVADCQQIVNAHLTESSHLYDISSGRSPNAAH</sequence>
<keyword evidence="1" id="KW-1133">Transmembrane helix</keyword>
<protein>
    <recommendedName>
        <fullName evidence="4">RGS domain-containing protein</fullName>
    </recommendedName>
</protein>
<evidence type="ECO:0008006" key="4">
    <source>
        <dbReference type="Google" id="ProtNLM"/>
    </source>
</evidence>
<dbReference type="Proteomes" id="UP000039324">
    <property type="component" value="Unassembled WGS sequence"/>
</dbReference>